<evidence type="ECO:0000256" key="1">
    <source>
        <dbReference type="ARBA" id="ARBA00022722"/>
    </source>
</evidence>
<dbReference type="EC" id="3.1.11.5" evidence="15"/>
<comment type="subunit">
    <text evidence="15">Heterotrimer of RecB, RecC and RecD. All subunits contribute to DNA-binding. Interacts with RecA.</text>
</comment>
<dbReference type="EMBL" id="RQFP01000013">
    <property type="protein sequence ID" value="TGK92422.1"/>
    <property type="molecule type" value="Genomic_DNA"/>
</dbReference>
<dbReference type="InterPro" id="IPR038726">
    <property type="entry name" value="PDDEXK_AddAB-type"/>
</dbReference>
<dbReference type="InterPro" id="IPR014017">
    <property type="entry name" value="DNA_helicase_UvrD-like_C"/>
</dbReference>
<evidence type="ECO:0000256" key="7">
    <source>
        <dbReference type="ARBA" id="ARBA00022839"/>
    </source>
</evidence>
<keyword evidence="4 15" id="KW-0227">DNA damage</keyword>
<dbReference type="SUPFAM" id="SSF52980">
    <property type="entry name" value="Restriction endonuclease-like"/>
    <property type="match status" value="1"/>
</dbReference>
<evidence type="ECO:0000256" key="8">
    <source>
        <dbReference type="ARBA" id="ARBA00022840"/>
    </source>
</evidence>
<feature type="binding site" evidence="15">
    <location>
        <position position="1092"/>
    </location>
    <ligand>
        <name>Mg(2+)</name>
        <dbReference type="ChEBI" id="CHEBI:18420"/>
    </ligand>
</feature>
<dbReference type="GO" id="GO:0000287">
    <property type="term" value="F:magnesium ion binding"/>
    <property type="evidence" value="ECO:0007669"/>
    <property type="project" value="UniProtKB-UniRule"/>
</dbReference>
<dbReference type="Pfam" id="PF13361">
    <property type="entry name" value="UvrD_C"/>
    <property type="match status" value="1"/>
</dbReference>
<name>A0A2M9XWX0_9LEPT</name>
<dbReference type="GO" id="GO:0005829">
    <property type="term" value="C:cytosol"/>
    <property type="evidence" value="ECO:0007669"/>
    <property type="project" value="TreeGrafter"/>
</dbReference>
<keyword evidence="5 15" id="KW-0378">Hydrolase</keyword>
<evidence type="ECO:0000256" key="17">
    <source>
        <dbReference type="SAM" id="Coils"/>
    </source>
</evidence>
<comment type="catalytic activity">
    <reaction evidence="14 15">
        <text>ATP + H2O = ADP + phosphate + H(+)</text>
        <dbReference type="Rhea" id="RHEA:13065"/>
        <dbReference type="ChEBI" id="CHEBI:15377"/>
        <dbReference type="ChEBI" id="CHEBI:15378"/>
        <dbReference type="ChEBI" id="CHEBI:30616"/>
        <dbReference type="ChEBI" id="CHEBI:43474"/>
        <dbReference type="ChEBI" id="CHEBI:456216"/>
        <dbReference type="EC" id="5.6.2.4"/>
    </reaction>
</comment>
<comment type="catalytic activity">
    <reaction evidence="13 15">
        <text>Couples ATP hydrolysis with the unwinding of duplex DNA by translocating in the 3'-5' direction.</text>
        <dbReference type="EC" id="5.6.2.4"/>
    </reaction>
</comment>
<dbReference type="CDD" id="cd22352">
    <property type="entry name" value="RecB_C-like"/>
    <property type="match status" value="1"/>
</dbReference>
<dbReference type="Proteomes" id="UP000297891">
    <property type="component" value="Unassembled WGS sequence"/>
</dbReference>
<reference evidence="20" key="1">
    <citation type="journal article" date="2019" name="PLoS Negl. Trop. Dis.">
        <title>Revisiting the worldwide diversity of Leptospira species in the environment.</title>
        <authorList>
            <person name="Vincent A.T."/>
            <person name="Schiettekatte O."/>
            <person name="Bourhy P."/>
            <person name="Veyrier F.J."/>
            <person name="Picardeau M."/>
        </authorList>
    </citation>
    <scope>NUCLEOTIDE SEQUENCE [LARGE SCALE GENOMIC DNA]</scope>
    <source>
        <strain evidence="20">201800277</strain>
    </source>
</reference>
<comment type="caution">
    <text evidence="20">The sequence shown here is derived from an EMBL/GenBank/DDBJ whole genome shotgun (WGS) entry which is preliminary data.</text>
</comment>
<dbReference type="GO" id="GO:0003677">
    <property type="term" value="F:DNA binding"/>
    <property type="evidence" value="ECO:0007669"/>
    <property type="project" value="UniProtKB-UniRule"/>
</dbReference>
<keyword evidence="1 15" id="KW-0540">Nuclease</keyword>
<dbReference type="AlphaFoldDB" id="A0A2M9XWX0"/>
<dbReference type="PROSITE" id="PS51217">
    <property type="entry name" value="UVRD_HELICASE_CTER"/>
    <property type="match status" value="1"/>
</dbReference>
<keyword evidence="8 15" id="KW-0067">ATP-binding</keyword>
<dbReference type="SUPFAM" id="SSF52540">
    <property type="entry name" value="P-loop containing nucleoside triphosphate hydrolases"/>
    <property type="match status" value="1"/>
</dbReference>
<dbReference type="InterPro" id="IPR014016">
    <property type="entry name" value="UvrD-like_ATP-bd"/>
</dbReference>
<dbReference type="GO" id="GO:0008854">
    <property type="term" value="F:exodeoxyribonuclease V activity"/>
    <property type="evidence" value="ECO:0007669"/>
    <property type="project" value="UniProtKB-EC"/>
</dbReference>
<evidence type="ECO:0000256" key="3">
    <source>
        <dbReference type="ARBA" id="ARBA00022741"/>
    </source>
</evidence>
<accession>A0A2M9XWX0</accession>
<evidence type="ECO:0000256" key="10">
    <source>
        <dbReference type="ARBA" id="ARBA00023125"/>
    </source>
</evidence>
<comment type="catalytic activity">
    <reaction evidence="15">
        <text>Exonucleolytic cleavage (in the presence of ATP) in either 5'- to 3'- or 3'- to 5'-direction to yield 5'-phosphooligonucleotides.</text>
        <dbReference type="EC" id="3.1.11.5"/>
    </reaction>
</comment>
<comment type="miscellaneous">
    <text evidence="15">In the RecBCD complex, RecB has a slow 3'-5' helicase, an exonuclease activity and loads RecA onto ssDNA, RecD has a fast 5'-3' helicase activity, while RecC stimulates the ATPase and processivity of the RecB helicase and contributes to recognition of the Chi site.</text>
</comment>
<evidence type="ECO:0000256" key="13">
    <source>
        <dbReference type="ARBA" id="ARBA00034617"/>
    </source>
</evidence>
<feature type="coiled-coil region" evidence="17">
    <location>
        <begin position="704"/>
        <end position="731"/>
    </location>
</feature>
<evidence type="ECO:0000313" key="20">
    <source>
        <dbReference type="EMBL" id="TGK92422.1"/>
    </source>
</evidence>
<feature type="binding site" evidence="16">
    <location>
        <begin position="14"/>
        <end position="21"/>
    </location>
    <ligand>
        <name>ATP</name>
        <dbReference type="ChEBI" id="CHEBI:30616"/>
    </ligand>
</feature>
<dbReference type="GO" id="GO:0000724">
    <property type="term" value="P:double-strand break repair via homologous recombination"/>
    <property type="evidence" value="ECO:0007669"/>
    <property type="project" value="UniProtKB-UniRule"/>
</dbReference>
<dbReference type="Pfam" id="PF00580">
    <property type="entry name" value="UvrD-helicase"/>
    <property type="match status" value="1"/>
</dbReference>
<comment type="function">
    <text evidence="15">A helicase/nuclease that prepares dsDNA breaks (DSB) for recombinational DNA repair. Binds to DSBs and unwinds DNA via a highly rapid and processive ATP-dependent bidirectional helicase activity. Unwinds dsDNA until it encounters a Chi (crossover hotspot instigator) sequence from the 3' direction. Cuts ssDNA a few nucleotides 3' to the Chi site. The properties and activities of the enzyme are changed at Chi. The Chi-altered holoenzyme produces a long 3'-ssDNA overhang and facilitates RecA-binding to the ssDNA for homologous DNA recombination and repair. Holoenzyme degrades any linearized DNA that is unable to undergo homologous recombination. In the holoenzyme this subunit contributes ATPase, 3'-5' helicase, exonuclease activity and loads RecA onto ssDNA.</text>
</comment>
<dbReference type="PROSITE" id="PS51198">
    <property type="entry name" value="UVRD_HELICASE_ATP_BIND"/>
    <property type="match status" value="1"/>
</dbReference>
<dbReference type="GO" id="GO:0009338">
    <property type="term" value="C:exodeoxyribonuclease V complex"/>
    <property type="evidence" value="ECO:0007669"/>
    <property type="project" value="TreeGrafter"/>
</dbReference>
<evidence type="ECO:0000256" key="16">
    <source>
        <dbReference type="PROSITE-ProRule" id="PRU00560"/>
    </source>
</evidence>
<dbReference type="InterPro" id="IPR000212">
    <property type="entry name" value="DNA_helicase_UvrD/REP"/>
</dbReference>
<feature type="binding site" evidence="15">
    <location>
        <position position="1079"/>
    </location>
    <ligand>
        <name>Mg(2+)</name>
        <dbReference type="ChEBI" id="CHEBI:18420"/>
    </ligand>
</feature>
<keyword evidence="11 15" id="KW-0234">DNA repair</keyword>
<dbReference type="Gene3D" id="3.40.50.300">
    <property type="entry name" value="P-loop containing nucleotide triphosphate hydrolases"/>
    <property type="match status" value="2"/>
</dbReference>
<comment type="cofactor">
    <cofactor evidence="15">
        <name>Mg(2+)</name>
        <dbReference type="ChEBI" id="CHEBI:18420"/>
    </cofactor>
    <text evidence="15">Binds 1 Mg(2+) ion per subunit.</text>
</comment>
<feature type="binding site" evidence="15">
    <location>
        <position position="964"/>
    </location>
    <ligand>
        <name>Mg(2+)</name>
        <dbReference type="ChEBI" id="CHEBI:18420"/>
    </ligand>
</feature>
<keyword evidence="9 15" id="KW-0460">Magnesium</keyword>
<proteinExistence type="inferred from homology"/>
<feature type="region of interest" description="DNA-binding and helicase activity, interacts with RecC" evidence="15">
    <location>
        <begin position="1"/>
        <end position="884"/>
    </location>
</feature>
<protein>
    <recommendedName>
        <fullName evidence="15">RecBCD enzyme subunit RecB</fullName>
        <ecNumber evidence="15">3.1.11.5</ecNumber>
        <ecNumber evidence="15">5.6.2.4</ecNumber>
    </recommendedName>
    <alternativeName>
        <fullName evidence="15">DNA 3'-5' helicase subunit RecB</fullName>
    </alternativeName>
    <alternativeName>
        <fullName evidence="15">Exonuclease V subunit RecB</fullName>
        <shortName evidence="15">ExoV subunit RecB</shortName>
    </alternativeName>
    <alternativeName>
        <fullName evidence="15">Helicase/nuclease RecBCD subunit RecB</fullName>
    </alternativeName>
</protein>
<evidence type="ECO:0000256" key="6">
    <source>
        <dbReference type="ARBA" id="ARBA00022806"/>
    </source>
</evidence>
<evidence type="ECO:0000259" key="19">
    <source>
        <dbReference type="PROSITE" id="PS51217"/>
    </source>
</evidence>
<evidence type="ECO:0000256" key="5">
    <source>
        <dbReference type="ARBA" id="ARBA00022801"/>
    </source>
</evidence>
<keyword evidence="2 15" id="KW-0479">Metal-binding</keyword>
<dbReference type="GO" id="GO:0005524">
    <property type="term" value="F:ATP binding"/>
    <property type="evidence" value="ECO:0007669"/>
    <property type="project" value="UniProtKB-UniRule"/>
</dbReference>
<evidence type="ECO:0000256" key="15">
    <source>
        <dbReference type="HAMAP-Rule" id="MF_01485"/>
    </source>
</evidence>
<keyword evidence="10 15" id="KW-0238">DNA-binding</keyword>
<evidence type="ECO:0000313" key="21">
    <source>
        <dbReference type="Proteomes" id="UP000297891"/>
    </source>
</evidence>
<feature type="active site" description="For nuclease activity" evidence="15">
    <location>
        <position position="1092"/>
    </location>
</feature>
<feature type="region of interest" description="Nuclease activity, interacts with RecD and RecA" evidence="15">
    <location>
        <begin position="908"/>
        <end position="1203"/>
    </location>
</feature>
<dbReference type="InterPro" id="IPR004586">
    <property type="entry name" value="RecB"/>
</dbReference>
<evidence type="ECO:0000256" key="11">
    <source>
        <dbReference type="ARBA" id="ARBA00023204"/>
    </source>
</evidence>
<evidence type="ECO:0000256" key="9">
    <source>
        <dbReference type="ARBA" id="ARBA00022842"/>
    </source>
</evidence>
<dbReference type="InterPro" id="IPR011604">
    <property type="entry name" value="PDDEXK-like_dom_sf"/>
</dbReference>
<dbReference type="PANTHER" id="PTHR11070">
    <property type="entry name" value="UVRD / RECB / PCRA DNA HELICASE FAMILY MEMBER"/>
    <property type="match status" value="1"/>
</dbReference>
<dbReference type="Gene3D" id="1.10.3170.10">
    <property type="entry name" value="Recbcd, chain B, domain 2"/>
    <property type="match status" value="1"/>
</dbReference>
<keyword evidence="17" id="KW-0175">Coiled coil</keyword>
<feature type="domain" description="UvrD-like helicase ATP-binding" evidence="18">
    <location>
        <begin position="1"/>
        <end position="445"/>
    </location>
</feature>
<keyword evidence="12 15" id="KW-0413">Isomerase</keyword>
<dbReference type="HAMAP" id="MF_01485">
    <property type="entry name" value="RecB"/>
    <property type="match status" value="1"/>
</dbReference>
<feature type="domain" description="UvrD-like helicase C-terminal" evidence="19">
    <location>
        <begin position="446"/>
        <end position="753"/>
    </location>
</feature>
<dbReference type="OrthoDB" id="9810135at2"/>
<dbReference type="InterPro" id="IPR011335">
    <property type="entry name" value="Restrct_endonuc-II-like"/>
</dbReference>
<dbReference type="EC" id="5.6.2.4" evidence="15"/>
<keyword evidence="21" id="KW-1185">Reference proteome</keyword>
<organism evidence="20 21">
    <name type="scientific">Leptospira brenneri</name>
    <dbReference type="NCBI Taxonomy" id="2023182"/>
    <lineage>
        <taxon>Bacteria</taxon>
        <taxon>Pseudomonadati</taxon>
        <taxon>Spirochaetota</taxon>
        <taxon>Spirochaetia</taxon>
        <taxon>Leptospirales</taxon>
        <taxon>Leptospiraceae</taxon>
        <taxon>Leptospira</taxon>
    </lineage>
</organism>
<evidence type="ECO:0000256" key="12">
    <source>
        <dbReference type="ARBA" id="ARBA00023235"/>
    </source>
</evidence>
<keyword evidence="6 15" id="KW-0347">Helicase</keyword>
<comment type="similarity">
    <text evidence="15">Belongs to the helicase family. UvrD subfamily.</text>
</comment>
<keyword evidence="7 15" id="KW-0269">Exonuclease</keyword>
<comment type="domain">
    <text evidence="15">The C-terminal domain has nuclease activity and interacts with RecD. It interacts with RecA, facilitating its loading onto ssDNA.</text>
</comment>
<dbReference type="Gene3D" id="3.90.320.10">
    <property type="match status" value="1"/>
</dbReference>
<dbReference type="InterPro" id="IPR027417">
    <property type="entry name" value="P-loop_NTPase"/>
</dbReference>
<evidence type="ECO:0000259" key="18">
    <source>
        <dbReference type="PROSITE" id="PS51198"/>
    </source>
</evidence>
<evidence type="ECO:0000256" key="14">
    <source>
        <dbReference type="ARBA" id="ARBA00048988"/>
    </source>
</evidence>
<keyword evidence="3 15" id="KW-0547">Nucleotide-binding</keyword>
<dbReference type="GO" id="GO:0043138">
    <property type="term" value="F:3'-5' DNA helicase activity"/>
    <property type="evidence" value="ECO:0007669"/>
    <property type="project" value="UniProtKB-UniRule"/>
</dbReference>
<dbReference type="Pfam" id="PF12705">
    <property type="entry name" value="PDDEXK_1"/>
    <property type="match status" value="1"/>
</dbReference>
<sequence>MDHPLLQKPKFIEASAGTGKTHLIMQMLGEIMQYDVDHNISENRILNTLILTFTEKAAGELKARLKSKILELSDEGKKPEFYRYLRDLDQVTISTIHGFCNMVLKEYPIETQNNPNFQLTNTDEIVKNSFYQLKRNHWDGKNSEELAESLIESKALENESNITFAVSKLLSDTKNYYFPKNLTIEGIISSPKIEIILPNLKQIILTLEGKVGQSILGQGDKRTSQKWLEAWSSLNQFILAISAKDNKQLKSELLRIKNFKRTSEGANYQGFSYLLLTGKTIVKNLNKEAVELQSSITNLVTLLEETFPIEEIDLDGKWFLQETVFRLVEKSKSQLNTNDTLTYDQMILKVYEAVVTSPNTSLITSLKERYQVCILDEFQDTDKNQYQIFRSLFVDPNDQTRMLFCIGDPKQSIYGFRGADIGIYLEAEKDFPNSKATLSTNYRSTKEIIEALNLLFHDESKELGETSFFPIEEPGSKKENYQYHPVDYPKSSEIKYQYTDPNEFGIHIIQYPDKFQNVSRARIQWAESIKDEILSFKQKKQSLVFLKKDNPNHQEVRLKDIAVLCGSKNETELVEKVLSKAGIPCSIYKQRGVFQSKEADQIENLLECLIDSNSSRSYKRILFSELFSVRAENLSKYNEHSIDSYEKSLIDVWLKLIRDNRYAAFFRSVMDETKILWNHETKNLEWERKRTNYRQIFQRLLEFQIRTNASLSELLDELRELKQKKTSPEEEPLFDRETEDDAVQILTIHASKGLEWPIIFLYYFGTRPQSLNNYEYPTLIKENGKTERKWILNLWDSKVGKQIEFNHFINEQKRLLYVALTRPNLRLYLPKLSWGTDFTKKTGYGSTLFQELERIQELVLSRKNIDRLFLFRNEMNPESFDPISDTKKTNPLTKEKQNLIFLPTEIKAGRILLQHSYTSLQTSQNALIKTQEDSQKEIEELLEQESIKVKTDLPSNSKVGNFLHRILELCDFSIFELPIESIQKHPSWLWAFSESMRQYPIKLPFDAADSLDLVVAKVLKRAMMAEITLADGETFSLNKLKPEERSSELKFHLYVQKMLEGLTTNLTPGFENYLKGAIDLVFCKNGKYYIVDYKSNLLPNEVYDTKAVTTAVVEKGYLIQKSVYALILYDYLSSLYGKELALERFGGVYYLFLRGMGIEKNSGIYSDLKTSKDQWTSETFTAIRAEILSYIQDAAFSLEKLYS</sequence>
<dbReference type="PANTHER" id="PTHR11070:SF23">
    <property type="entry name" value="RECBCD ENZYME SUBUNIT RECB"/>
    <property type="match status" value="1"/>
</dbReference>
<evidence type="ECO:0000256" key="4">
    <source>
        <dbReference type="ARBA" id="ARBA00022763"/>
    </source>
</evidence>
<dbReference type="Gene3D" id="1.10.486.10">
    <property type="entry name" value="PCRA, domain 4"/>
    <property type="match status" value="1"/>
</dbReference>
<gene>
    <name evidence="15" type="primary">recB</name>
    <name evidence="20" type="ORF">EHQ30_13275</name>
</gene>
<comment type="domain">
    <text evidence="15">The N-terminal DNA-binding domain is a ssDNA-dependent ATPase and has ATP-dependent 3'-5' helicase function. This domain interacts with RecC.</text>
</comment>
<evidence type="ECO:0000256" key="2">
    <source>
        <dbReference type="ARBA" id="ARBA00022723"/>
    </source>
</evidence>
<dbReference type="RefSeq" id="WP_100792289.1">
    <property type="nucleotide sequence ID" value="NZ_NPDQ01000012.1"/>
</dbReference>